<evidence type="ECO:0000256" key="3">
    <source>
        <dbReference type="ARBA" id="ARBA00023163"/>
    </source>
</evidence>
<dbReference type="EMBL" id="CP100390">
    <property type="protein sequence ID" value="UZE95295.1"/>
    <property type="molecule type" value="Genomic_DNA"/>
</dbReference>
<dbReference type="InterPro" id="IPR032687">
    <property type="entry name" value="AraC-type_N"/>
</dbReference>
<evidence type="ECO:0000313" key="6">
    <source>
        <dbReference type="Proteomes" id="UP001163739"/>
    </source>
</evidence>
<sequence length="249" mass="28104">MLTSRNLGSVLNLWVNYASIAAPLVQPAVVYNKNEVVVSFQVDQKLVGFHPLIIELLLGVIKSNVKSLTAKNFDLNGVSVSFSAPAYAERYERLLECPVCFNQPLDQIRFDAALLDLPLTMTNPAGEQLATHQCEKALMETGATKALSNEIKSILTLLMAKSPTVEQLASSFNMSERTLRRRLSEEGTSFRQLLQEVRFDAAKHHLLYTDKYIEQISFDLGYNETSNFRSAFKSWSGLSPKQWRIENRR</sequence>
<keyword evidence="3" id="KW-0804">Transcription</keyword>
<organism evidence="5 6">
    <name type="scientific">Alkalimarinus alittae</name>
    <dbReference type="NCBI Taxonomy" id="2961619"/>
    <lineage>
        <taxon>Bacteria</taxon>
        <taxon>Pseudomonadati</taxon>
        <taxon>Pseudomonadota</taxon>
        <taxon>Gammaproteobacteria</taxon>
        <taxon>Alteromonadales</taxon>
        <taxon>Alteromonadaceae</taxon>
        <taxon>Alkalimarinus</taxon>
    </lineage>
</organism>
<dbReference type="PANTHER" id="PTHR47894:SF1">
    <property type="entry name" value="HTH-TYPE TRANSCRIPTIONAL REGULATOR VQSM"/>
    <property type="match status" value="1"/>
</dbReference>
<evidence type="ECO:0000256" key="2">
    <source>
        <dbReference type="ARBA" id="ARBA00023125"/>
    </source>
</evidence>
<dbReference type="SMART" id="SM00342">
    <property type="entry name" value="HTH_ARAC"/>
    <property type="match status" value="1"/>
</dbReference>
<proteinExistence type="predicted"/>
<dbReference type="Proteomes" id="UP001163739">
    <property type="component" value="Chromosome"/>
</dbReference>
<dbReference type="PROSITE" id="PS01124">
    <property type="entry name" value="HTH_ARAC_FAMILY_2"/>
    <property type="match status" value="1"/>
</dbReference>
<gene>
    <name evidence="5" type="ORF">NKI27_14660</name>
</gene>
<protein>
    <submittedName>
        <fullName evidence="5">AraC family transcriptional regulator</fullName>
    </submittedName>
</protein>
<evidence type="ECO:0000256" key="1">
    <source>
        <dbReference type="ARBA" id="ARBA00023015"/>
    </source>
</evidence>
<feature type="domain" description="HTH araC/xylS-type" evidence="4">
    <location>
        <begin position="149"/>
        <end position="246"/>
    </location>
</feature>
<dbReference type="PANTHER" id="PTHR47894">
    <property type="entry name" value="HTH-TYPE TRANSCRIPTIONAL REGULATOR GADX"/>
    <property type="match status" value="1"/>
</dbReference>
<accession>A0ABY6MZS6</accession>
<reference evidence="5" key="1">
    <citation type="submission" date="2022-06" db="EMBL/GenBank/DDBJ databases">
        <title>Alkalimarinus sp. nov., isolated from gut of a Alitta virens.</title>
        <authorList>
            <person name="Yang A.I."/>
            <person name="Shin N.-R."/>
        </authorList>
    </citation>
    <scope>NUCLEOTIDE SEQUENCE</scope>
    <source>
        <strain evidence="5">A2M4</strain>
    </source>
</reference>
<keyword evidence="6" id="KW-1185">Reference proteome</keyword>
<dbReference type="Pfam" id="PF12833">
    <property type="entry name" value="HTH_18"/>
    <property type="match status" value="1"/>
</dbReference>
<evidence type="ECO:0000313" key="5">
    <source>
        <dbReference type="EMBL" id="UZE95295.1"/>
    </source>
</evidence>
<dbReference type="Gene3D" id="1.10.10.60">
    <property type="entry name" value="Homeodomain-like"/>
    <property type="match status" value="1"/>
</dbReference>
<dbReference type="InterPro" id="IPR018060">
    <property type="entry name" value="HTH_AraC"/>
</dbReference>
<dbReference type="SUPFAM" id="SSF46689">
    <property type="entry name" value="Homeodomain-like"/>
    <property type="match status" value="1"/>
</dbReference>
<dbReference type="Pfam" id="PF12625">
    <property type="entry name" value="Arabinose_bd"/>
    <property type="match status" value="1"/>
</dbReference>
<evidence type="ECO:0000259" key="4">
    <source>
        <dbReference type="PROSITE" id="PS01124"/>
    </source>
</evidence>
<keyword evidence="1" id="KW-0805">Transcription regulation</keyword>
<name>A0ABY6MZS6_9ALTE</name>
<dbReference type="InterPro" id="IPR009057">
    <property type="entry name" value="Homeodomain-like_sf"/>
</dbReference>
<keyword evidence="2" id="KW-0238">DNA-binding</keyword>